<evidence type="ECO:0000259" key="4">
    <source>
        <dbReference type="PROSITE" id="PS51118"/>
    </source>
</evidence>
<evidence type="ECO:0000256" key="2">
    <source>
        <dbReference type="ARBA" id="ARBA00023125"/>
    </source>
</evidence>
<dbReference type="RefSeq" id="WP_190891402.1">
    <property type="nucleotide sequence ID" value="NZ_JACWZY010000035.1"/>
</dbReference>
<accession>A0A927API2</accession>
<sequence length="150" mass="17276">MNRTIVDNQEDIIQEKLKNILGDGDGPSENCPTRTILDRFSDKWSILSIFHLGAAGVLRFNELKKRINGVSQRMLTVTLRSLERDGLITRRVYPEIPPRVEYELTDLGYSLLVQVIELGQWANDHSQQIRQSRARYDAREPKILEAVPMD</sequence>
<keyword evidence="6" id="KW-1185">Reference proteome</keyword>
<evidence type="ECO:0000313" key="6">
    <source>
        <dbReference type="Proteomes" id="UP000598820"/>
    </source>
</evidence>
<protein>
    <submittedName>
        <fullName evidence="5">Helix-turn-helix transcriptional regulator</fullName>
    </submittedName>
</protein>
<dbReference type="AlphaFoldDB" id="A0A927API2"/>
<reference evidence="5" key="1">
    <citation type="submission" date="2020-09" db="EMBL/GenBank/DDBJ databases">
        <authorList>
            <person name="Kim M.K."/>
        </authorList>
    </citation>
    <scope>NUCLEOTIDE SEQUENCE</scope>
    <source>
        <strain evidence="5">BT702</strain>
    </source>
</reference>
<keyword evidence="3" id="KW-0804">Transcription</keyword>
<dbReference type="PANTHER" id="PTHR33204:SF39">
    <property type="entry name" value="TRANSCRIPTIONAL REGULATORY PROTEIN"/>
    <property type="match status" value="1"/>
</dbReference>
<dbReference type="PROSITE" id="PS51118">
    <property type="entry name" value="HTH_HXLR"/>
    <property type="match status" value="1"/>
</dbReference>
<dbReference type="EMBL" id="JACWZY010000035">
    <property type="protein sequence ID" value="MBD2704654.1"/>
    <property type="molecule type" value="Genomic_DNA"/>
</dbReference>
<dbReference type="GO" id="GO:0003677">
    <property type="term" value="F:DNA binding"/>
    <property type="evidence" value="ECO:0007669"/>
    <property type="project" value="UniProtKB-KW"/>
</dbReference>
<keyword evidence="1" id="KW-0805">Transcription regulation</keyword>
<dbReference type="InterPro" id="IPR036390">
    <property type="entry name" value="WH_DNA-bd_sf"/>
</dbReference>
<dbReference type="InterPro" id="IPR036388">
    <property type="entry name" value="WH-like_DNA-bd_sf"/>
</dbReference>
<proteinExistence type="predicted"/>
<comment type="caution">
    <text evidence="5">The sequence shown here is derived from an EMBL/GenBank/DDBJ whole genome shotgun (WGS) entry which is preliminary data.</text>
</comment>
<dbReference type="Pfam" id="PF01638">
    <property type="entry name" value="HxlR"/>
    <property type="match status" value="1"/>
</dbReference>
<evidence type="ECO:0000256" key="1">
    <source>
        <dbReference type="ARBA" id="ARBA00023015"/>
    </source>
</evidence>
<dbReference type="SUPFAM" id="SSF46785">
    <property type="entry name" value="Winged helix' DNA-binding domain"/>
    <property type="match status" value="1"/>
</dbReference>
<dbReference type="Proteomes" id="UP000598820">
    <property type="component" value="Unassembled WGS sequence"/>
</dbReference>
<evidence type="ECO:0000256" key="3">
    <source>
        <dbReference type="ARBA" id="ARBA00023163"/>
    </source>
</evidence>
<name>A0A927API2_9BACT</name>
<dbReference type="Gene3D" id="1.10.10.10">
    <property type="entry name" value="Winged helix-like DNA-binding domain superfamily/Winged helix DNA-binding domain"/>
    <property type="match status" value="1"/>
</dbReference>
<dbReference type="PANTHER" id="PTHR33204">
    <property type="entry name" value="TRANSCRIPTIONAL REGULATOR, MARR FAMILY"/>
    <property type="match status" value="1"/>
</dbReference>
<feature type="domain" description="HTH hxlR-type" evidence="4">
    <location>
        <begin position="31"/>
        <end position="130"/>
    </location>
</feature>
<keyword evidence="2" id="KW-0238">DNA-binding</keyword>
<evidence type="ECO:0000313" key="5">
    <source>
        <dbReference type="EMBL" id="MBD2704654.1"/>
    </source>
</evidence>
<organism evidence="5 6">
    <name type="scientific">Spirosoma profusum</name>
    <dbReference type="NCBI Taxonomy" id="2771354"/>
    <lineage>
        <taxon>Bacteria</taxon>
        <taxon>Pseudomonadati</taxon>
        <taxon>Bacteroidota</taxon>
        <taxon>Cytophagia</taxon>
        <taxon>Cytophagales</taxon>
        <taxon>Cytophagaceae</taxon>
        <taxon>Spirosoma</taxon>
    </lineage>
</organism>
<dbReference type="InterPro" id="IPR002577">
    <property type="entry name" value="HTH_HxlR"/>
</dbReference>
<gene>
    <name evidence="5" type="ORF">IC229_28715</name>
</gene>